<evidence type="ECO:0000256" key="6">
    <source>
        <dbReference type="ARBA" id="ARBA00023002"/>
    </source>
</evidence>
<dbReference type="UniPathway" id="UPA00569"/>
<dbReference type="Proteomes" id="UP000052979">
    <property type="component" value="Unassembled WGS sequence"/>
</dbReference>
<reference evidence="9 10" key="1">
    <citation type="submission" date="2015-04" db="EMBL/GenBank/DDBJ databases">
        <title>Draft genome sequence of Rathayibacter toxicus strain FH-142 (AKA 70134 or CS 32), a Western Australian isolate.</title>
        <authorList>
            <consortium name="Consortium for Microbial Forensics and Genomics (microFORGE)"/>
            <person name="Knight B.M."/>
            <person name="Roberts D.P."/>
            <person name="Lin D."/>
            <person name="Hari K."/>
            <person name="Fletcher J."/>
            <person name="Melcher U."/>
            <person name="Blagden T."/>
            <person name="Luster D.G."/>
            <person name="Sechler A.J."/>
            <person name="Schneider W.L."/>
            <person name="Winegar R.A."/>
        </authorList>
    </citation>
    <scope>NUCLEOTIDE SEQUENCE [LARGE SCALE GENOMIC DNA]</scope>
    <source>
        <strain evidence="9 10">FH142</strain>
    </source>
</reference>
<dbReference type="InterPro" id="IPR008670">
    <property type="entry name" value="CoA_reduct_LuxC"/>
</dbReference>
<dbReference type="GO" id="GO:0003995">
    <property type="term" value="F:acyl-CoA dehydrogenase activity"/>
    <property type="evidence" value="ECO:0007669"/>
    <property type="project" value="InterPro"/>
</dbReference>
<dbReference type="AlphaFoldDB" id="A0A0C5BEZ6"/>
<dbReference type="InterPro" id="IPR016163">
    <property type="entry name" value="Ald_DH_C"/>
</dbReference>
<proteinExistence type="inferred from homology"/>
<evidence type="ECO:0000256" key="5">
    <source>
        <dbReference type="ARBA" id="ARBA00022857"/>
    </source>
</evidence>
<dbReference type="EMBL" id="LBFI01000053">
    <property type="protein sequence ID" value="KKM44581.1"/>
    <property type="molecule type" value="Genomic_DNA"/>
</dbReference>
<keyword evidence="10" id="KW-1185">Reference proteome</keyword>
<dbReference type="PATRIC" id="fig|145458.7.peg.1353"/>
<evidence type="ECO:0000313" key="10">
    <source>
        <dbReference type="Proteomes" id="UP000052979"/>
    </source>
</evidence>
<evidence type="ECO:0000256" key="1">
    <source>
        <dbReference type="ARBA" id="ARBA00003277"/>
    </source>
</evidence>
<evidence type="ECO:0000313" key="9">
    <source>
        <dbReference type="EMBL" id="KKM44581.1"/>
    </source>
</evidence>
<evidence type="ECO:0000256" key="8">
    <source>
        <dbReference type="ARBA" id="ARBA00049412"/>
    </source>
</evidence>
<dbReference type="SUPFAM" id="SSF53720">
    <property type="entry name" value="ALDH-like"/>
    <property type="match status" value="1"/>
</dbReference>
<keyword evidence="6" id="KW-0560">Oxidoreductase</keyword>
<dbReference type="KEGG" id="rtc:APU90_00585"/>
<comment type="catalytic activity">
    <reaction evidence="8">
        <text>a long-chain fatty aldehyde + NADP(+) + CoA = a long-chain fatty acyl-CoA + NADPH + H(+)</text>
        <dbReference type="Rhea" id="RHEA:15437"/>
        <dbReference type="ChEBI" id="CHEBI:15378"/>
        <dbReference type="ChEBI" id="CHEBI:17176"/>
        <dbReference type="ChEBI" id="CHEBI:57287"/>
        <dbReference type="ChEBI" id="CHEBI:57783"/>
        <dbReference type="ChEBI" id="CHEBI:58349"/>
        <dbReference type="ChEBI" id="CHEBI:83139"/>
        <dbReference type="EC" id="1.2.1.50"/>
    </reaction>
</comment>
<dbReference type="EC" id="1.2.1.50" evidence="4"/>
<evidence type="ECO:0000256" key="3">
    <source>
        <dbReference type="ARBA" id="ARBA00010915"/>
    </source>
</evidence>
<keyword evidence="7" id="KW-0455">Luminescence</keyword>
<organism evidence="9 10">
    <name type="scientific">Rathayibacter toxicus</name>
    <dbReference type="NCBI Taxonomy" id="145458"/>
    <lineage>
        <taxon>Bacteria</taxon>
        <taxon>Bacillati</taxon>
        <taxon>Actinomycetota</taxon>
        <taxon>Actinomycetes</taxon>
        <taxon>Micrococcales</taxon>
        <taxon>Microbacteriaceae</taxon>
        <taxon>Rathayibacter</taxon>
    </lineage>
</organism>
<evidence type="ECO:0000256" key="7">
    <source>
        <dbReference type="ARBA" id="ARBA00023223"/>
    </source>
</evidence>
<dbReference type="Pfam" id="PF05893">
    <property type="entry name" value="LuxC"/>
    <property type="match status" value="1"/>
</dbReference>
<gene>
    <name evidence="9" type="ORF">VT73_08555</name>
</gene>
<name>A0A0C5BEZ6_9MICO</name>
<keyword evidence="5" id="KW-0521">NADP</keyword>
<dbReference type="PIRSF" id="PIRSF009414">
    <property type="entry name" value="LuxC"/>
    <property type="match status" value="1"/>
</dbReference>
<comment type="similarity">
    <text evidence="3">Belongs to the LuxC family.</text>
</comment>
<dbReference type="STRING" id="145458.APU90_00585"/>
<comment type="caution">
    <text evidence="9">The sequence shown here is derived from an EMBL/GenBank/DDBJ whole genome shotgun (WGS) entry which is preliminary data.</text>
</comment>
<protein>
    <recommendedName>
        <fullName evidence="4">long-chain-fatty-acyl-CoA reductase</fullName>
        <ecNumber evidence="4">1.2.1.50</ecNumber>
    </recommendedName>
</protein>
<dbReference type="Gene3D" id="3.40.309.10">
    <property type="entry name" value="Aldehyde Dehydrogenase, Chain A, domain 2"/>
    <property type="match status" value="1"/>
</dbReference>
<dbReference type="InterPro" id="IPR016161">
    <property type="entry name" value="Ald_DH/histidinol_DH"/>
</dbReference>
<evidence type="ECO:0000256" key="2">
    <source>
        <dbReference type="ARBA" id="ARBA00004908"/>
    </source>
</evidence>
<comment type="function">
    <text evidence="1">LuxC is the fatty acid reductase enzyme responsible for synthesis of the aldehyde substrate for the luminescent reaction catalyzed by luciferase.</text>
</comment>
<sequence length="506" mass="56992">MSDRVVDIPIIINGSSRYPSEEFPNHTLQFESGATGRIPVFRRDDLREIQKEASAIDAELAKLTTADIITFLGEVGERWDGRQLAGRRFVGTNAHIFTQFSEVMMERDYETIGHFLAQRWHAYDQIESEFGDQRIFDEWIPVQMTHRRAFPRGLVLHYLVGNLPLASLYSICRGMITKNRTLAKLPSRDPISAVGLAMALQEVDPRHPVTRALNIVYWPHNDEVGDEAMSKIDSASVWGGAAAVTSVRTKIGVNVPLAEYGPRWSATAIDLDRGDVSEAAMRVVEDASFYDQEACFNTQRVFVKGDVGALVDKIRHFQEVFAGNLPFVSINRDILANRSLALGEAEFRGFQVHASEHSAVVVLPPGELDVPHPLSRTIFVHPVSDLADVAKFLNRDTQTVSVYPWSIVEEFRDEWAQAGAERLVDSGFSRMPRAGFTHDAMLGMHSMVRLVCVERPWSDPGRYYTRRTDVSRHYLIERYERVRKTLEANAPSLVPGVTTDRAEIEP</sequence>
<dbReference type="GO" id="GO:0008218">
    <property type="term" value="P:bioluminescence"/>
    <property type="evidence" value="ECO:0007669"/>
    <property type="project" value="UniProtKB-KW"/>
</dbReference>
<dbReference type="GO" id="GO:0050062">
    <property type="term" value="F:long-chain-fatty-acyl-CoA reductase activity"/>
    <property type="evidence" value="ECO:0007669"/>
    <property type="project" value="UniProtKB-EC"/>
</dbReference>
<dbReference type="KEGG" id="rtx:TI83_05885"/>
<comment type="pathway">
    <text evidence="2">Lipid metabolism; fatty acid reduction for biolumincescence.</text>
</comment>
<accession>A0A0C5BEZ6</accession>
<dbReference type="Gene3D" id="3.40.605.10">
    <property type="entry name" value="Aldehyde Dehydrogenase, Chain A, domain 1"/>
    <property type="match status" value="1"/>
</dbReference>
<evidence type="ECO:0000256" key="4">
    <source>
        <dbReference type="ARBA" id="ARBA00013020"/>
    </source>
</evidence>
<dbReference type="InterPro" id="IPR016162">
    <property type="entry name" value="Ald_DH_N"/>
</dbReference>